<organism evidence="3 4">
    <name type="scientific">Campylobacter hominis (strain ATCC BAA-381 / DSM 21671 / CCUG 45161 / LMG 19568 / NCTC 13146 / CH001A)</name>
    <dbReference type="NCBI Taxonomy" id="360107"/>
    <lineage>
        <taxon>Bacteria</taxon>
        <taxon>Pseudomonadati</taxon>
        <taxon>Campylobacterota</taxon>
        <taxon>Epsilonproteobacteria</taxon>
        <taxon>Campylobacterales</taxon>
        <taxon>Campylobacteraceae</taxon>
        <taxon>Campylobacter</taxon>
    </lineage>
</organism>
<dbReference type="EMBL" id="CP000776">
    <property type="protein sequence ID" value="ABS51018.1"/>
    <property type="molecule type" value="Genomic_DNA"/>
</dbReference>
<dbReference type="InterPro" id="IPR011765">
    <property type="entry name" value="Pept_M16_N"/>
</dbReference>
<evidence type="ECO:0000313" key="4">
    <source>
        <dbReference type="Proteomes" id="UP000002407"/>
    </source>
</evidence>
<dbReference type="PANTHER" id="PTHR11851:SF225">
    <property type="entry name" value="NON-PEPTIDASE HOMOLOG YMXG"/>
    <property type="match status" value="1"/>
</dbReference>
<dbReference type="AlphaFoldDB" id="A7I246"/>
<dbReference type="STRING" id="360107.CHAB381_1028"/>
<dbReference type="KEGG" id="cha:CHAB381_1028"/>
<keyword evidence="4" id="KW-1185">Reference proteome</keyword>
<name>A7I246_CAMHC</name>
<keyword evidence="3" id="KW-0645">Protease</keyword>
<dbReference type="Pfam" id="PF05193">
    <property type="entry name" value="Peptidase_M16_C"/>
    <property type="match status" value="1"/>
</dbReference>
<keyword evidence="3" id="KW-0378">Hydrolase</keyword>
<accession>A7I246</accession>
<dbReference type="InterPro" id="IPR007863">
    <property type="entry name" value="Peptidase_M16_C"/>
</dbReference>
<proteinExistence type="predicted"/>
<dbReference type="GO" id="GO:0046872">
    <property type="term" value="F:metal ion binding"/>
    <property type="evidence" value="ECO:0007669"/>
    <property type="project" value="InterPro"/>
</dbReference>
<dbReference type="HOGENOM" id="CLU_009902_6_2_7"/>
<sequence length="410" mass="46454">MKKLEISVKNVHVPLLYEYDNSLPVGLFRIVFKVSGKVAEKIKGVARVVSNMLEDGTLSLPGAKFAKFLEIKAVELSVSAGLETFVIEFNSLKEHFGFALDKFDELLCEPNFSEECLKKVKFQTISEIKSLKTEFDYVAQNALNELLYTNGALSYPLIGDEKSVEKISLENVREFFEILDLKNAFVVVCGDIDLQKFTSEISKILENLPVGKKRELPIFRPSNKKQNKILKEKSEQAFIYFGAPYDVNKDERYKANVAMNVLGSSGFGTRLMESIRVKNGLAYSAYARANLNLSHNQISGYLQTKNENYSRAIKLVKKEFANFVENGISQKELENTKKFLLGSAPLQKETMFKRLKILQNEYYSGMEFGEFERNLQKIADLKLSEINDFISAHSEISDLSFASVCGENFV</sequence>
<gene>
    <name evidence="3" type="ordered locus">CHAB381_1028</name>
</gene>
<feature type="domain" description="Peptidase M16 C-terminal" evidence="2">
    <location>
        <begin position="166"/>
        <end position="338"/>
    </location>
</feature>
<dbReference type="SUPFAM" id="SSF63411">
    <property type="entry name" value="LuxS/MPP-like metallohydrolase"/>
    <property type="match status" value="2"/>
</dbReference>
<dbReference type="InterPro" id="IPR050361">
    <property type="entry name" value="MPP/UQCRC_Complex"/>
</dbReference>
<dbReference type="RefSeq" id="WP_012108884.1">
    <property type="nucleotide sequence ID" value="NC_009714.1"/>
</dbReference>
<dbReference type="Gene3D" id="3.30.830.10">
    <property type="entry name" value="Metalloenzyme, LuxS/M16 peptidase-like"/>
    <property type="match status" value="2"/>
</dbReference>
<evidence type="ECO:0000313" key="3">
    <source>
        <dbReference type="EMBL" id="ABS51018.1"/>
    </source>
</evidence>
<dbReference type="OrthoDB" id="9811314at2"/>
<dbReference type="InterPro" id="IPR011249">
    <property type="entry name" value="Metalloenz_LuxS/M16"/>
</dbReference>
<dbReference type="Proteomes" id="UP000002407">
    <property type="component" value="Chromosome"/>
</dbReference>
<dbReference type="eggNOG" id="COG0612">
    <property type="taxonomic scope" value="Bacteria"/>
</dbReference>
<dbReference type="PANTHER" id="PTHR11851">
    <property type="entry name" value="METALLOPROTEASE"/>
    <property type="match status" value="1"/>
</dbReference>
<evidence type="ECO:0000259" key="1">
    <source>
        <dbReference type="Pfam" id="PF00675"/>
    </source>
</evidence>
<dbReference type="GO" id="GO:0008233">
    <property type="term" value="F:peptidase activity"/>
    <property type="evidence" value="ECO:0007669"/>
    <property type="project" value="UniProtKB-KW"/>
</dbReference>
<reference evidence="4" key="1">
    <citation type="submission" date="2007-07" db="EMBL/GenBank/DDBJ databases">
        <title>Complete genome sequence of Campylobacter hominis ATCC BAA-381, a commensal isolated from the human gastrointestinal tract.</title>
        <authorList>
            <person name="Fouts D.E."/>
            <person name="Mongodin E.F."/>
            <person name="Puiu D."/>
            <person name="Sebastian Y."/>
            <person name="Miller W.G."/>
            <person name="Mandrell R.E."/>
            <person name="Nelson K.E."/>
        </authorList>
    </citation>
    <scope>NUCLEOTIDE SEQUENCE [LARGE SCALE GENOMIC DNA]</scope>
    <source>
        <strain evidence="4">ATCC BAA-381 / LMG 19568 / NCTC 13146 / CH001A</strain>
    </source>
</reference>
<protein>
    <submittedName>
        <fullName evidence="3">Processing protease</fullName>
    </submittedName>
</protein>
<dbReference type="GO" id="GO:0006508">
    <property type="term" value="P:proteolysis"/>
    <property type="evidence" value="ECO:0007669"/>
    <property type="project" value="UniProtKB-KW"/>
</dbReference>
<feature type="domain" description="Peptidase M16 N-terminal" evidence="1">
    <location>
        <begin position="40"/>
        <end position="160"/>
    </location>
</feature>
<evidence type="ECO:0000259" key="2">
    <source>
        <dbReference type="Pfam" id="PF05193"/>
    </source>
</evidence>
<dbReference type="Pfam" id="PF00675">
    <property type="entry name" value="Peptidase_M16"/>
    <property type="match status" value="1"/>
</dbReference>